<dbReference type="HAMAP" id="MF_00649">
    <property type="entry name" value="DNA_gyrase_inhibitor_YacG"/>
    <property type="match status" value="1"/>
</dbReference>
<evidence type="ECO:0000313" key="5">
    <source>
        <dbReference type="Proteomes" id="UP000316095"/>
    </source>
</evidence>
<dbReference type="PANTHER" id="PTHR36150:SF1">
    <property type="entry name" value="DNA GYRASE INHIBITOR YACG"/>
    <property type="match status" value="1"/>
</dbReference>
<dbReference type="Pfam" id="PF03884">
    <property type="entry name" value="YacG"/>
    <property type="match status" value="1"/>
</dbReference>
<sequence>MIKPLTCPVCNKQLPPQVTVSYATFPFCSERCRNVDLLRWSDGKYAIVEDIKDRPDLVQEYLEKLEELGEAEYEDDSESM</sequence>
<dbReference type="GO" id="GO:0008657">
    <property type="term" value="F:DNA topoisomerase type II (double strand cut, ATP-hydrolyzing) inhibitor activity"/>
    <property type="evidence" value="ECO:0007669"/>
    <property type="project" value="UniProtKB-UniRule"/>
</dbReference>
<proteinExistence type="inferred from homology"/>
<gene>
    <name evidence="3" type="primary">yacG</name>
    <name evidence="4" type="ORF">Pan54_48350</name>
</gene>
<dbReference type="AlphaFoldDB" id="A0A5C5XME4"/>
<dbReference type="PANTHER" id="PTHR36150">
    <property type="entry name" value="DNA GYRASE INHIBITOR YACG"/>
    <property type="match status" value="1"/>
</dbReference>
<organism evidence="4 5">
    <name type="scientific">Rubinisphaera italica</name>
    <dbReference type="NCBI Taxonomy" id="2527969"/>
    <lineage>
        <taxon>Bacteria</taxon>
        <taxon>Pseudomonadati</taxon>
        <taxon>Planctomycetota</taxon>
        <taxon>Planctomycetia</taxon>
        <taxon>Planctomycetales</taxon>
        <taxon>Planctomycetaceae</taxon>
        <taxon>Rubinisphaera</taxon>
    </lineage>
</organism>
<feature type="binding site" evidence="3">
    <location>
        <position position="32"/>
    </location>
    <ligand>
        <name>Zn(2+)</name>
        <dbReference type="ChEBI" id="CHEBI:29105"/>
    </ligand>
</feature>
<reference evidence="4 5" key="1">
    <citation type="submission" date="2019-02" db="EMBL/GenBank/DDBJ databases">
        <title>Deep-cultivation of Planctomycetes and their phenomic and genomic characterization uncovers novel biology.</title>
        <authorList>
            <person name="Wiegand S."/>
            <person name="Jogler M."/>
            <person name="Boedeker C."/>
            <person name="Pinto D."/>
            <person name="Vollmers J."/>
            <person name="Rivas-Marin E."/>
            <person name="Kohn T."/>
            <person name="Peeters S.H."/>
            <person name="Heuer A."/>
            <person name="Rast P."/>
            <person name="Oberbeckmann S."/>
            <person name="Bunk B."/>
            <person name="Jeske O."/>
            <person name="Meyerdierks A."/>
            <person name="Storesund J.E."/>
            <person name="Kallscheuer N."/>
            <person name="Luecker S."/>
            <person name="Lage O.M."/>
            <person name="Pohl T."/>
            <person name="Merkel B.J."/>
            <person name="Hornburger P."/>
            <person name="Mueller R.-W."/>
            <person name="Bruemmer F."/>
            <person name="Labrenz M."/>
            <person name="Spormann A.M."/>
            <person name="Op Den Camp H."/>
            <person name="Overmann J."/>
            <person name="Amann R."/>
            <person name="Jetten M.S.M."/>
            <person name="Mascher T."/>
            <person name="Medema M.H."/>
            <person name="Devos D.P."/>
            <person name="Kaster A.-K."/>
            <person name="Ovreas L."/>
            <person name="Rohde M."/>
            <person name="Galperin M.Y."/>
            <person name="Jogler C."/>
        </authorList>
    </citation>
    <scope>NUCLEOTIDE SEQUENCE [LARGE SCALE GENOMIC DNA]</scope>
    <source>
        <strain evidence="4 5">Pan54</strain>
    </source>
</reference>
<evidence type="ECO:0000256" key="2">
    <source>
        <dbReference type="ARBA" id="ARBA00022833"/>
    </source>
</evidence>
<evidence type="ECO:0000313" key="4">
    <source>
        <dbReference type="EMBL" id="TWT64074.1"/>
    </source>
</evidence>
<comment type="similarity">
    <text evidence="3">Belongs to the DNA gyrase inhibitor YacG family.</text>
</comment>
<comment type="subunit">
    <text evidence="3">Interacts with GyrB.</text>
</comment>
<dbReference type="Gene3D" id="3.30.50.10">
    <property type="entry name" value="Erythroid Transcription Factor GATA-1, subunit A"/>
    <property type="match status" value="1"/>
</dbReference>
<dbReference type="InterPro" id="IPR013088">
    <property type="entry name" value="Znf_NHR/GATA"/>
</dbReference>
<dbReference type="InterPro" id="IPR005584">
    <property type="entry name" value="DNA_gyrase_inhibitor_YacG"/>
</dbReference>
<feature type="binding site" evidence="3">
    <location>
        <position position="10"/>
    </location>
    <ligand>
        <name>Zn(2+)</name>
        <dbReference type="ChEBI" id="CHEBI:29105"/>
    </ligand>
</feature>
<dbReference type="RefSeq" id="WP_146505815.1">
    <property type="nucleotide sequence ID" value="NZ_SJPG01000001.1"/>
</dbReference>
<evidence type="ECO:0000256" key="1">
    <source>
        <dbReference type="ARBA" id="ARBA00022723"/>
    </source>
</evidence>
<dbReference type="SUPFAM" id="SSF57716">
    <property type="entry name" value="Glucocorticoid receptor-like (DNA-binding domain)"/>
    <property type="match status" value="1"/>
</dbReference>
<protein>
    <recommendedName>
        <fullName evidence="3">DNA gyrase inhibitor YacG</fullName>
    </recommendedName>
</protein>
<evidence type="ECO:0000256" key="3">
    <source>
        <dbReference type="HAMAP-Rule" id="MF_00649"/>
    </source>
</evidence>
<feature type="binding site" evidence="3">
    <location>
        <position position="28"/>
    </location>
    <ligand>
        <name>Zn(2+)</name>
        <dbReference type="ChEBI" id="CHEBI:29105"/>
    </ligand>
</feature>
<dbReference type="EMBL" id="SJPG01000001">
    <property type="protein sequence ID" value="TWT64074.1"/>
    <property type="molecule type" value="Genomic_DNA"/>
</dbReference>
<keyword evidence="1 3" id="KW-0479">Metal-binding</keyword>
<comment type="cofactor">
    <cofactor evidence="3">
        <name>Zn(2+)</name>
        <dbReference type="ChEBI" id="CHEBI:29105"/>
    </cofactor>
    <text evidence="3">Binds 1 zinc ion.</text>
</comment>
<dbReference type="GO" id="GO:0006355">
    <property type="term" value="P:regulation of DNA-templated transcription"/>
    <property type="evidence" value="ECO:0007669"/>
    <property type="project" value="InterPro"/>
</dbReference>
<comment type="caution">
    <text evidence="4">The sequence shown here is derived from an EMBL/GenBank/DDBJ whole genome shotgun (WGS) entry which is preliminary data.</text>
</comment>
<name>A0A5C5XME4_9PLAN</name>
<dbReference type="Proteomes" id="UP000316095">
    <property type="component" value="Unassembled WGS sequence"/>
</dbReference>
<dbReference type="GO" id="GO:0008270">
    <property type="term" value="F:zinc ion binding"/>
    <property type="evidence" value="ECO:0007669"/>
    <property type="project" value="UniProtKB-UniRule"/>
</dbReference>
<dbReference type="OrthoDB" id="9809663at2"/>
<feature type="binding site" evidence="3">
    <location>
        <position position="7"/>
    </location>
    <ligand>
        <name>Zn(2+)</name>
        <dbReference type="ChEBI" id="CHEBI:29105"/>
    </ligand>
</feature>
<comment type="function">
    <text evidence="3">Inhibits all the catalytic activities of DNA gyrase by preventing its interaction with DNA. Acts by binding directly to the C-terminal domain of GyrB, which probably disrupts DNA binding by the gyrase.</text>
</comment>
<keyword evidence="2 3" id="KW-0862">Zinc</keyword>
<accession>A0A5C5XME4</accession>
<keyword evidence="5" id="KW-1185">Reference proteome</keyword>